<dbReference type="Gene3D" id="3.40.50.1000">
    <property type="entry name" value="HAD superfamily/HAD-like"/>
    <property type="match status" value="1"/>
</dbReference>
<dbReference type="Pfam" id="PF08282">
    <property type="entry name" value="Hydrolase_3"/>
    <property type="match status" value="1"/>
</dbReference>
<dbReference type="PANTHER" id="PTHR10000">
    <property type="entry name" value="PHOSPHOSERINE PHOSPHATASE"/>
    <property type="match status" value="1"/>
</dbReference>
<dbReference type="OrthoDB" id="3180855at2"/>
<dbReference type="SUPFAM" id="SSF56784">
    <property type="entry name" value="HAD-like"/>
    <property type="match status" value="1"/>
</dbReference>
<dbReference type="InterPro" id="IPR036412">
    <property type="entry name" value="HAD-like_sf"/>
</dbReference>
<comment type="caution">
    <text evidence="1">The sequence shown here is derived from an EMBL/GenBank/DDBJ whole genome shotgun (WGS) entry which is preliminary data.</text>
</comment>
<organism evidence="1 2">
    <name type="scientific">Nesterenkonia salmonea</name>
    <dbReference type="NCBI Taxonomy" id="1804987"/>
    <lineage>
        <taxon>Bacteria</taxon>
        <taxon>Bacillati</taxon>
        <taxon>Actinomycetota</taxon>
        <taxon>Actinomycetes</taxon>
        <taxon>Micrococcales</taxon>
        <taxon>Micrococcaceae</taxon>
        <taxon>Nesterenkonia</taxon>
    </lineage>
</organism>
<dbReference type="EMBL" id="VAVZ01000024">
    <property type="protein sequence ID" value="TLP96195.1"/>
    <property type="molecule type" value="Genomic_DNA"/>
</dbReference>
<proteinExistence type="predicted"/>
<reference evidence="1 2" key="1">
    <citation type="submission" date="2019-05" db="EMBL/GenBank/DDBJ databases">
        <title>Nesterenkonia sp. GY074 isolated from the Southern Atlantic Ocean.</title>
        <authorList>
            <person name="Zhang G."/>
        </authorList>
    </citation>
    <scope>NUCLEOTIDE SEQUENCE [LARGE SCALE GENOMIC DNA]</scope>
    <source>
        <strain evidence="1 2">GY074</strain>
    </source>
</reference>
<dbReference type="InterPro" id="IPR000150">
    <property type="entry name" value="Cof"/>
</dbReference>
<evidence type="ECO:0000313" key="2">
    <source>
        <dbReference type="Proteomes" id="UP000310458"/>
    </source>
</evidence>
<sequence length="327" mass="34679">MLATFVRYFSFMNSQPVAPVSFGAPIVGDAPVKLVATDVDGTILSYAQSMTGEVSARTVEAFQAAREAGIAVVLVTGRPVRGLRGVSSALGLIGPVIASNGAMTYDLAADAPLDHQPLAAQALFTAKDLIQELDPTVAFAAETPRMLHMEESFARGSLWFDDERRRAVGIRDEEIAMGPLDDTLERHSAWPVAAEGLTPQVPVLKLLAKTHEMEADAFIAAAQERVGHMVTVTHSAPGISLLEISAKGVNKAQALRRYADSLGIDAENTIAFGDMPNDIEMLQWAGTSWAVGSAHPMARSAADRVAGTCEDDGVAEVLELLLKGTLT</sequence>
<dbReference type="Gene3D" id="3.30.1240.10">
    <property type="match status" value="1"/>
</dbReference>
<dbReference type="Proteomes" id="UP000310458">
    <property type="component" value="Unassembled WGS sequence"/>
</dbReference>
<dbReference type="AlphaFoldDB" id="A0A5R9B9V7"/>
<evidence type="ECO:0000313" key="1">
    <source>
        <dbReference type="EMBL" id="TLP96195.1"/>
    </source>
</evidence>
<dbReference type="NCBIfam" id="TIGR00099">
    <property type="entry name" value="Cof-subfamily"/>
    <property type="match status" value="1"/>
</dbReference>
<dbReference type="GO" id="GO:0016791">
    <property type="term" value="F:phosphatase activity"/>
    <property type="evidence" value="ECO:0007669"/>
    <property type="project" value="TreeGrafter"/>
</dbReference>
<name>A0A5R9B9V7_9MICC</name>
<protein>
    <submittedName>
        <fullName evidence="1">HAD family phosphatase</fullName>
    </submittedName>
</protein>
<keyword evidence="2" id="KW-1185">Reference proteome</keyword>
<dbReference type="CDD" id="cd07516">
    <property type="entry name" value="HAD_Pase"/>
    <property type="match status" value="1"/>
</dbReference>
<dbReference type="InterPro" id="IPR023214">
    <property type="entry name" value="HAD_sf"/>
</dbReference>
<dbReference type="PANTHER" id="PTHR10000:SF8">
    <property type="entry name" value="HAD SUPERFAMILY HYDROLASE-LIKE, TYPE 3"/>
    <property type="match status" value="1"/>
</dbReference>
<accession>A0A5R9B9V7</accession>
<gene>
    <name evidence="1" type="ORF">FEF26_09405</name>
</gene>
<dbReference type="GO" id="GO:0005829">
    <property type="term" value="C:cytosol"/>
    <property type="evidence" value="ECO:0007669"/>
    <property type="project" value="TreeGrafter"/>
</dbReference>
<dbReference type="PROSITE" id="PS01228">
    <property type="entry name" value="COF_1"/>
    <property type="match status" value="1"/>
</dbReference>
<dbReference type="GO" id="GO:0000287">
    <property type="term" value="F:magnesium ion binding"/>
    <property type="evidence" value="ECO:0007669"/>
    <property type="project" value="TreeGrafter"/>
</dbReference>